<accession>A0A378HYY1</accession>
<dbReference type="SUPFAM" id="SSF52833">
    <property type="entry name" value="Thioredoxin-like"/>
    <property type="match status" value="1"/>
</dbReference>
<sequence>MNKLSKGNYIVLVILILIFIFPGVAAYVFYTHPQWLPGQSLNNKGKLLNPPELLGTAPGPAKWRLVLWNPNDCKKKCLKQIDKLARVRLALGRRLLNVDELIVLTKQSQFPSQLNDELHEKNIHLLLLSKEEQARQKLLDERMRIFIANPNNYLVLAYEAKTKPEDIFHDIQQLLTTSEKGK</sequence>
<dbReference type="EMBL" id="UGNV01000001">
    <property type="protein sequence ID" value="STX28119.1"/>
    <property type="molecule type" value="Genomic_DNA"/>
</dbReference>
<name>A0A378HYY1_9GAMM</name>
<keyword evidence="2" id="KW-1185">Reference proteome</keyword>
<dbReference type="RefSeq" id="WP_115301890.1">
    <property type="nucleotide sequence ID" value="NZ_CAAAHO010000008.1"/>
</dbReference>
<gene>
    <name evidence="1" type="ORF">NCTC13315_00643</name>
</gene>
<dbReference type="InterPro" id="IPR036249">
    <property type="entry name" value="Thioredoxin-like_sf"/>
</dbReference>
<proteinExistence type="predicted"/>
<organism evidence="1 2">
    <name type="scientific">Legionella beliardensis</name>
    <dbReference type="NCBI Taxonomy" id="91822"/>
    <lineage>
        <taxon>Bacteria</taxon>
        <taxon>Pseudomonadati</taxon>
        <taxon>Pseudomonadota</taxon>
        <taxon>Gammaproteobacteria</taxon>
        <taxon>Legionellales</taxon>
        <taxon>Legionellaceae</taxon>
        <taxon>Legionella</taxon>
    </lineage>
</organism>
<protein>
    <recommendedName>
        <fullName evidence="3">Transmembrane protein</fullName>
    </recommendedName>
</protein>
<evidence type="ECO:0000313" key="2">
    <source>
        <dbReference type="Proteomes" id="UP000254968"/>
    </source>
</evidence>
<dbReference type="Proteomes" id="UP000254968">
    <property type="component" value="Unassembled WGS sequence"/>
</dbReference>
<dbReference type="AlphaFoldDB" id="A0A378HYY1"/>
<dbReference type="OrthoDB" id="9785445at2"/>
<evidence type="ECO:0000313" key="1">
    <source>
        <dbReference type="EMBL" id="STX28119.1"/>
    </source>
</evidence>
<reference evidence="1 2" key="1">
    <citation type="submission" date="2018-06" db="EMBL/GenBank/DDBJ databases">
        <authorList>
            <consortium name="Pathogen Informatics"/>
            <person name="Doyle S."/>
        </authorList>
    </citation>
    <scope>NUCLEOTIDE SEQUENCE [LARGE SCALE GENOMIC DNA]</scope>
    <source>
        <strain evidence="1 2">NCTC13315</strain>
    </source>
</reference>
<evidence type="ECO:0008006" key="3">
    <source>
        <dbReference type="Google" id="ProtNLM"/>
    </source>
</evidence>